<accession>A0A9N9G551</accession>
<dbReference type="AlphaFoldDB" id="A0A9N9G551"/>
<name>A0A9N9G551_9GLOM</name>
<reference evidence="1" key="1">
    <citation type="submission" date="2021-06" db="EMBL/GenBank/DDBJ databases">
        <authorList>
            <person name="Kallberg Y."/>
            <person name="Tangrot J."/>
            <person name="Rosling A."/>
        </authorList>
    </citation>
    <scope>NUCLEOTIDE SEQUENCE</scope>
    <source>
        <strain evidence="1">CL551</strain>
    </source>
</reference>
<keyword evidence="2" id="KW-1185">Reference proteome</keyword>
<organism evidence="1 2">
    <name type="scientific">Acaulospora morrowiae</name>
    <dbReference type="NCBI Taxonomy" id="94023"/>
    <lineage>
        <taxon>Eukaryota</taxon>
        <taxon>Fungi</taxon>
        <taxon>Fungi incertae sedis</taxon>
        <taxon>Mucoromycota</taxon>
        <taxon>Glomeromycotina</taxon>
        <taxon>Glomeromycetes</taxon>
        <taxon>Diversisporales</taxon>
        <taxon>Acaulosporaceae</taxon>
        <taxon>Acaulospora</taxon>
    </lineage>
</organism>
<dbReference type="EMBL" id="CAJVPV010005133">
    <property type="protein sequence ID" value="CAG8585448.1"/>
    <property type="molecule type" value="Genomic_DNA"/>
</dbReference>
<gene>
    <name evidence="1" type="ORF">AMORRO_LOCUS7104</name>
</gene>
<proteinExistence type="predicted"/>
<dbReference type="Proteomes" id="UP000789342">
    <property type="component" value="Unassembled WGS sequence"/>
</dbReference>
<protein>
    <submittedName>
        <fullName evidence="1">1078_t:CDS:1</fullName>
    </submittedName>
</protein>
<sequence>MINDVYSGPTKAIRRRECNANIIVAFTMDGLTSASGWRPSHTCKFLLAGENRYYLEIILRRHIVKVPVSEVDQRHNICDNFVTL</sequence>
<evidence type="ECO:0000313" key="1">
    <source>
        <dbReference type="EMBL" id="CAG8585448.1"/>
    </source>
</evidence>
<comment type="caution">
    <text evidence="1">The sequence shown here is derived from an EMBL/GenBank/DDBJ whole genome shotgun (WGS) entry which is preliminary data.</text>
</comment>
<evidence type="ECO:0000313" key="2">
    <source>
        <dbReference type="Proteomes" id="UP000789342"/>
    </source>
</evidence>